<dbReference type="EMBL" id="JAJSRF020000001">
    <property type="protein sequence ID" value="MDM3954241.1"/>
    <property type="molecule type" value="Genomic_DNA"/>
</dbReference>
<evidence type="ECO:0000256" key="2">
    <source>
        <dbReference type="ARBA" id="ARBA00009347"/>
    </source>
</evidence>
<evidence type="ECO:0000256" key="5">
    <source>
        <dbReference type="ARBA" id="ARBA00023002"/>
    </source>
</evidence>
<evidence type="ECO:0000256" key="1">
    <source>
        <dbReference type="ARBA" id="ARBA00001974"/>
    </source>
</evidence>
<evidence type="ECO:0000259" key="10">
    <source>
        <dbReference type="Pfam" id="PF12806"/>
    </source>
</evidence>
<dbReference type="InterPro" id="IPR036250">
    <property type="entry name" value="AcylCo_DH-like_C"/>
</dbReference>
<organism evidence="11 12">
    <name type="scientific">Pseudomonas alloputida</name>
    <dbReference type="NCBI Taxonomy" id="1940621"/>
    <lineage>
        <taxon>Bacteria</taxon>
        <taxon>Pseudomonadati</taxon>
        <taxon>Pseudomonadota</taxon>
        <taxon>Gammaproteobacteria</taxon>
        <taxon>Pseudomonadales</taxon>
        <taxon>Pseudomonadaceae</taxon>
        <taxon>Pseudomonas</taxon>
    </lineage>
</organism>
<dbReference type="InterPro" id="IPR052166">
    <property type="entry name" value="Diverse_Acyl-CoA_DH"/>
</dbReference>
<name>A0AAW7HJH6_9PSED</name>
<reference evidence="11" key="1">
    <citation type="submission" date="2023-06" db="EMBL/GenBank/DDBJ databases">
        <title>MBL-encoding genomic islands in Pseudomonas spp. in Poland.</title>
        <authorList>
            <person name="Urbanowicz P."/>
            <person name="Izdebski R."/>
            <person name="Biedrzycka M."/>
            <person name="Gniadkowski M."/>
        </authorList>
    </citation>
    <scope>NUCLEOTIDE SEQUENCE</scope>
    <source>
        <strain evidence="11">NMI5768_13</strain>
    </source>
</reference>
<evidence type="ECO:0000313" key="12">
    <source>
        <dbReference type="Proteomes" id="UP001165439"/>
    </source>
</evidence>
<evidence type="ECO:0000259" key="8">
    <source>
        <dbReference type="Pfam" id="PF02770"/>
    </source>
</evidence>
<dbReference type="InterPro" id="IPR006091">
    <property type="entry name" value="Acyl-CoA_Oxase/DH_mid-dom"/>
</dbReference>
<dbReference type="Pfam" id="PF00441">
    <property type="entry name" value="Acyl-CoA_dh_1"/>
    <property type="match status" value="1"/>
</dbReference>
<evidence type="ECO:0000259" key="9">
    <source>
        <dbReference type="Pfam" id="PF02771"/>
    </source>
</evidence>
<comment type="cofactor">
    <cofactor evidence="1 6">
        <name>FAD</name>
        <dbReference type="ChEBI" id="CHEBI:57692"/>
    </cofactor>
</comment>
<dbReference type="PANTHER" id="PTHR42803:SF1">
    <property type="entry name" value="BROAD-SPECIFICITY LINEAR ACYL-COA DEHYDROGENASE FADE5"/>
    <property type="match status" value="1"/>
</dbReference>
<dbReference type="Proteomes" id="UP001165439">
    <property type="component" value="Unassembled WGS sequence"/>
</dbReference>
<feature type="domain" description="Acyl-CoA dehydrogenase/oxidase N-terminal" evidence="9">
    <location>
        <begin position="40"/>
        <end position="156"/>
    </location>
</feature>
<keyword evidence="3 6" id="KW-0285">Flavoprotein</keyword>
<dbReference type="Pfam" id="PF02771">
    <property type="entry name" value="Acyl-CoA_dh_N"/>
    <property type="match status" value="1"/>
</dbReference>
<dbReference type="InterPro" id="IPR046373">
    <property type="entry name" value="Acyl-CoA_Oxase/DH_mid-dom_sf"/>
</dbReference>
<evidence type="ECO:0000259" key="7">
    <source>
        <dbReference type="Pfam" id="PF00441"/>
    </source>
</evidence>
<dbReference type="Gene3D" id="1.10.540.10">
    <property type="entry name" value="Acyl-CoA dehydrogenase/oxidase, N-terminal domain"/>
    <property type="match status" value="1"/>
</dbReference>
<comment type="similarity">
    <text evidence="2 6">Belongs to the acyl-CoA dehydrogenase family.</text>
</comment>
<comment type="caution">
    <text evidence="11">The sequence shown here is derived from an EMBL/GenBank/DDBJ whole genome shotgun (WGS) entry which is preliminary data.</text>
</comment>
<keyword evidence="5 6" id="KW-0560">Oxidoreductase</keyword>
<protein>
    <submittedName>
        <fullName evidence="11">Acyl-CoA dehydrogenase family protein</fullName>
    </submittedName>
</protein>
<keyword evidence="4 6" id="KW-0274">FAD</keyword>
<evidence type="ECO:0000313" key="11">
    <source>
        <dbReference type="EMBL" id="MDM3954241.1"/>
    </source>
</evidence>
<dbReference type="InterPro" id="IPR037069">
    <property type="entry name" value="AcylCoA_DH/ox_N_sf"/>
</dbReference>
<feature type="domain" description="Acetyl-CoA dehydrogenase-like C-terminal" evidence="10">
    <location>
        <begin position="467"/>
        <end position="575"/>
    </location>
</feature>
<proteinExistence type="inferred from homology"/>
<dbReference type="Pfam" id="PF02770">
    <property type="entry name" value="Acyl-CoA_dh_M"/>
    <property type="match status" value="1"/>
</dbReference>
<dbReference type="AlphaFoldDB" id="A0AAW7HJH6"/>
<dbReference type="InterPro" id="IPR009100">
    <property type="entry name" value="AcylCoA_DH/oxidase_NM_dom_sf"/>
</dbReference>
<dbReference type="Pfam" id="PF12806">
    <property type="entry name" value="Acyl-CoA_dh_C"/>
    <property type="match status" value="1"/>
</dbReference>
<dbReference type="InterPro" id="IPR009075">
    <property type="entry name" value="AcylCo_DH/oxidase_C"/>
</dbReference>
<dbReference type="GeneID" id="83679938"/>
<evidence type="ECO:0000256" key="3">
    <source>
        <dbReference type="ARBA" id="ARBA00022630"/>
    </source>
</evidence>
<dbReference type="InterPro" id="IPR025878">
    <property type="entry name" value="Acyl-CoA_dh-like_C_dom"/>
</dbReference>
<accession>A0AAW7HJH6</accession>
<sequence>MTWKAPLRDMQFVLQHWLRADQAWAQLPAYADVDLDLAAQVLEEAARFCEQVLAPLNSSGDRQGCQMEGGEVRTPDGFPAAYRAYVDGGWPSLACAPALGGQGLPLVLEAALQEMLFGSNHGWAMYTGIAHGAYLCLKAHASAELQARYLPGIVSGATLPTMCLTEPQAGSDLSLLRCRAVPLGDGGDGGYAVSGNKLFISGGEHDLTRDILHLVLARLPDAPPGNRGLSLLLVPKWLEDGQRNTLYCDGLEHKLGIRGSATCALRLEGARGWLIGQPHGGLAAMFVMMNSARLHVGLQGLGHAEAAWQQARDYALERRQMSAPGRAKGGAQGADPIHLHPAMRRVLLELRVRTEGMRALAYWTAQWLDIADAAVEPAQRAKAATLAALLTPIVKAAFTEQGFSLASKALQVLGGYGYTQEFAIEQTLRDSRIAMIYEGTNEIQANDLMLRKVLGDGGEGFALLLSELRTEAAADAGAAAAALGSACDTLEAALAKVLSMTAGDPEFPYRAAGDFLQLCATVLQAFAWARSARCIQALPVGAAQRREKQESVGFFLGYLLPDLDRQVAAIDAAATPLPFIAESF</sequence>
<dbReference type="Gene3D" id="2.40.110.10">
    <property type="entry name" value="Butyryl-CoA Dehydrogenase, subunit A, domain 2"/>
    <property type="match status" value="1"/>
</dbReference>
<feature type="domain" description="Acyl-CoA oxidase/dehydrogenase middle" evidence="8">
    <location>
        <begin position="162"/>
        <end position="268"/>
    </location>
</feature>
<dbReference type="RefSeq" id="WP_010954230.1">
    <property type="nucleotide sequence ID" value="NZ_CP128540.1"/>
</dbReference>
<evidence type="ECO:0000256" key="6">
    <source>
        <dbReference type="RuleBase" id="RU362125"/>
    </source>
</evidence>
<dbReference type="GO" id="GO:0050660">
    <property type="term" value="F:flavin adenine dinucleotide binding"/>
    <property type="evidence" value="ECO:0007669"/>
    <property type="project" value="InterPro"/>
</dbReference>
<dbReference type="PANTHER" id="PTHR42803">
    <property type="entry name" value="ACYL-COA DEHYDROGENASE"/>
    <property type="match status" value="1"/>
</dbReference>
<dbReference type="SUPFAM" id="SSF56645">
    <property type="entry name" value="Acyl-CoA dehydrogenase NM domain-like"/>
    <property type="match status" value="1"/>
</dbReference>
<dbReference type="Gene3D" id="1.20.140.10">
    <property type="entry name" value="Butyryl-CoA Dehydrogenase, subunit A, domain 3"/>
    <property type="match status" value="1"/>
</dbReference>
<evidence type="ECO:0000256" key="4">
    <source>
        <dbReference type="ARBA" id="ARBA00022827"/>
    </source>
</evidence>
<dbReference type="GO" id="GO:0016627">
    <property type="term" value="F:oxidoreductase activity, acting on the CH-CH group of donors"/>
    <property type="evidence" value="ECO:0007669"/>
    <property type="project" value="InterPro"/>
</dbReference>
<dbReference type="InterPro" id="IPR013786">
    <property type="entry name" value="AcylCoA_DH/ox_N"/>
</dbReference>
<feature type="domain" description="Acyl-CoA dehydrogenase/oxidase C-terminal" evidence="7">
    <location>
        <begin position="280"/>
        <end position="448"/>
    </location>
</feature>
<gene>
    <name evidence="11" type="ORF">LU674_018205</name>
</gene>
<dbReference type="SUPFAM" id="SSF47203">
    <property type="entry name" value="Acyl-CoA dehydrogenase C-terminal domain-like"/>
    <property type="match status" value="1"/>
</dbReference>